<gene>
    <name evidence="1" type="ORF">Poly30_41700</name>
</gene>
<dbReference type="EMBL" id="CP036434">
    <property type="protein sequence ID" value="QDV08617.1"/>
    <property type="molecule type" value="Genomic_DNA"/>
</dbReference>
<sequence length="770" mass="82757">MTVRVQRPGGASAEGVEVLLESSPVNAPPSFDFTDRRGITLRMPCDADGLAIFEEVSFGNYRVSARDGDGAADAQEFVFTGETERSLDLVKTGPDDGLVVRVQDAQGAAVPFAEVRVAGGITRTKVVGMRGEPSLESRCDGEGRVTFPGVDLREAVVHAESSDGRRGWAIVRGAASRRSEEPDYREVTVTLETPGVLEGRLLGRPEGWPGTGRVKAWALTRSHPHHSSFGLSFEGRAEGDRYSIEGLGPGQYSLTFEDTHGLRVDYPNMGTPPHSMPNSLAPIDVTIEAGRTTVQNLTVVRGATLAGVVRTAAGAPIAGALVKTTYTPMTGNFPDGFVLHGVNVWRLDSDSRSLAKHPLTHRETRTDEEGQYRIEGLPDGKLRVEVIVAGMSYDRREAVELSTAEVQELEHVLVRAGAIEGLEPGGGYLGVRRKGQSVPEHLAILPQAGDFYFPGLAPGDHEVLRYHSVRSIPPVLLAEVEVRAGETAWVDLRTATRPIRYELRLTHPYGPMVGANVRLGDSGWRKTDALGRVAFERAFPLRLPTWANVMRGPVNYQVRLADLTEDRGVSKGELFFGDETLGVRTLDARGAASAASLVISSNTLEGESVTSARTKALDVGPEGTLDLEHLVPGSYDVIATFPSGAEVAGVAKVPSAGRLELREYPAGQLSLLVTDASARPLKEAQVHVAWWSGEGAAPLDLSTVSAGKSSRRAETDAEGRATLRGLPAGRLSIRVGAKRLSWARQGPTVERSVELNVDEEMHLAVTIEEE</sequence>
<keyword evidence="2" id="KW-1185">Reference proteome</keyword>
<dbReference type="Gene3D" id="2.60.40.1120">
    <property type="entry name" value="Carboxypeptidase-like, regulatory domain"/>
    <property type="match status" value="1"/>
</dbReference>
<dbReference type="InterPro" id="IPR013784">
    <property type="entry name" value="Carb-bd-like_fold"/>
</dbReference>
<reference evidence="1 2" key="1">
    <citation type="submission" date="2019-02" db="EMBL/GenBank/DDBJ databases">
        <title>Deep-cultivation of Planctomycetes and their phenomic and genomic characterization uncovers novel biology.</title>
        <authorList>
            <person name="Wiegand S."/>
            <person name="Jogler M."/>
            <person name="Boedeker C."/>
            <person name="Pinto D."/>
            <person name="Vollmers J."/>
            <person name="Rivas-Marin E."/>
            <person name="Kohn T."/>
            <person name="Peeters S.H."/>
            <person name="Heuer A."/>
            <person name="Rast P."/>
            <person name="Oberbeckmann S."/>
            <person name="Bunk B."/>
            <person name="Jeske O."/>
            <person name="Meyerdierks A."/>
            <person name="Storesund J.E."/>
            <person name="Kallscheuer N."/>
            <person name="Luecker S."/>
            <person name="Lage O.M."/>
            <person name="Pohl T."/>
            <person name="Merkel B.J."/>
            <person name="Hornburger P."/>
            <person name="Mueller R.-W."/>
            <person name="Bruemmer F."/>
            <person name="Labrenz M."/>
            <person name="Spormann A.M."/>
            <person name="Op den Camp H."/>
            <person name="Overmann J."/>
            <person name="Amann R."/>
            <person name="Jetten M.S.M."/>
            <person name="Mascher T."/>
            <person name="Medema M.H."/>
            <person name="Devos D.P."/>
            <person name="Kaster A.-K."/>
            <person name="Ovreas L."/>
            <person name="Rohde M."/>
            <person name="Galperin M.Y."/>
            <person name="Jogler C."/>
        </authorList>
    </citation>
    <scope>NUCLEOTIDE SEQUENCE [LARGE SCALE GENOMIC DNA]</scope>
    <source>
        <strain evidence="1 2">Poly30</strain>
    </source>
</reference>
<dbReference type="Proteomes" id="UP000320390">
    <property type="component" value="Chromosome"/>
</dbReference>
<evidence type="ECO:0000313" key="1">
    <source>
        <dbReference type="EMBL" id="QDV08617.1"/>
    </source>
</evidence>
<protein>
    <submittedName>
        <fullName evidence="1">Cna protein B-type domain protein</fullName>
    </submittedName>
</protein>
<name>A0A518EX21_9BACT</name>
<dbReference type="AlphaFoldDB" id="A0A518EX21"/>
<proteinExistence type="predicted"/>
<dbReference type="Pfam" id="PF13620">
    <property type="entry name" value="CarboxypepD_reg"/>
    <property type="match status" value="1"/>
</dbReference>
<dbReference type="SUPFAM" id="SSF49452">
    <property type="entry name" value="Starch-binding domain-like"/>
    <property type="match status" value="1"/>
</dbReference>
<evidence type="ECO:0000313" key="2">
    <source>
        <dbReference type="Proteomes" id="UP000320390"/>
    </source>
</evidence>
<dbReference type="GO" id="GO:0030246">
    <property type="term" value="F:carbohydrate binding"/>
    <property type="evidence" value="ECO:0007669"/>
    <property type="project" value="InterPro"/>
</dbReference>
<accession>A0A518EX21</accession>
<organism evidence="1 2">
    <name type="scientific">Saltatorellus ferox</name>
    <dbReference type="NCBI Taxonomy" id="2528018"/>
    <lineage>
        <taxon>Bacteria</taxon>
        <taxon>Pseudomonadati</taxon>
        <taxon>Planctomycetota</taxon>
        <taxon>Planctomycetia</taxon>
        <taxon>Planctomycetia incertae sedis</taxon>
        <taxon>Saltatorellus</taxon>
    </lineage>
</organism>